<comment type="caution">
    <text evidence="4">The sequence shown here is derived from an EMBL/GenBank/DDBJ whole genome shotgun (WGS) entry which is preliminary data.</text>
</comment>
<dbReference type="InterPro" id="IPR036271">
    <property type="entry name" value="Tet_transcr_reg_TetR-rel_C_sf"/>
</dbReference>
<evidence type="ECO:0000313" key="5">
    <source>
        <dbReference type="Proteomes" id="UP000588098"/>
    </source>
</evidence>
<dbReference type="AlphaFoldDB" id="A0A7W9Q829"/>
<feature type="domain" description="Tetracycline repressor TetR C-terminal" evidence="3">
    <location>
        <begin position="1"/>
        <end position="101"/>
    </location>
</feature>
<dbReference type="GO" id="GO:0045892">
    <property type="term" value="P:negative regulation of DNA-templated transcription"/>
    <property type="evidence" value="ECO:0007669"/>
    <property type="project" value="InterPro"/>
</dbReference>
<keyword evidence="1" id="KW-0805">Transcription regulation</keyword>
<sequence>MGPHALACSAFVYAALVGAWLSGVDLTAAASTVTLYVSGSVSSQSVWRQRDDAGARSTVCGHLSEHQGRYPTLAARFPTQGDWTAHVTRGVDFLLDGLAASLPQG</sequence>
<reference evidence="4 5" key="1">
    <citation type="submission" date="2020-08" db="EMBL/GenBank/DDBJ databases">
        <title>Genomic Encyclopedia of Type Strains, Phase III (KMG-III): the genomes of soil and plant-associated and newly described type strains.</title>
        <authorList>
            <person name="Whitman W."/>
        </authorList>
    </citation>
    <scope>NUCLEOTIDE SEQUENCE [LARGE SCALE GENOMIC DNA]</scope>
    <source>
        <strain evidence="4 5">CECT 8305</strain>
    </source>
</reference>
<evidence type="ECO:0000256" key="2">
    <source>
        <dbReference type="ARBA" id="ARBA00023163"/>
    </source>
</evidence>
<accession>A0A7W9Q829</accession>
<evidence type="ECO:0000259" key="3">
    <source>
        <dbReference type="Pfam" id="PF02909"/>
    </source>
</evidence>
<evidence type="ECO:0000256" key="1">
    <source>
        <dbReference type="ARBA" id="ARBA00023015"/>
    </source>
</evidence>
<dbReference type="EMBL" id="JACHJL010000005">
    <property type="protein sequence ID" value="MBB5935330.1"/>
    <property type="molecule type" value="Genomic_DNA"/>
</dbReference>
<dbReference type="SUPFAM" id="SSF48498">
    <property type="entry name" value="Tetracyclin repressor-like, C-terminal domain"/>
    <property type="match status" value="1"/>
</dbReference>
<organism evidence="4 5">
    <name type="scientific">Streptomyces zagrosensis</name>
    <dbReference type="NCBI Taxonomy" id="1042984"/>
    <lineage>
        <taxon>Bacteria</taxon>
        <taxon>Bacillati</taxon>
        <taxon>Actinomycetota</taxon>
        <taxon>Actinomycetes</taxon>
        <taxon>Kitasatosporales</taxon>
        <taxon>Streptomycetaceae</taxon>
        <taxon>Streptomyces</taxon>
    </lineage>
</organism>
<gene>
    <name evidence="4" type="ORF">FHS42_002392</name>
</gene>
<keyword evidence="5" id="KW-1185">Reference proteome</keyword>
<proteinExistence type="predicted"/>
<evidence type="ECO:0000313" key="4">
    <source>
        <dbReference type="EMBL" id="MBB5935330.1"/>
    </source>
</evidence>
<keyword evidence="2" id="KW-0804">Transcription</keyword>
<protein>
    <recommendedName>
        <fullName evidence="3">Tetracycline repressor TetR C-terminal domain-containing protein</fullName>
    </recommendedName>
</protein>
<dbReference type="Gene3D" id="1.10.357.10">
    <property type="entry name" value="Tetracycline Repressor, domain 2"/>
    <property type="match status" value="1"/>
</dbReference>
<dbReference type="Proteomes" id="UP000588098">
    <property type="component" value="Unassembled WGS sequence"/>
</dbReference>
<name>A0A7W9Q829_9ACTN</name>
<dbReference type="InterPro" id="IPR004111">
    <property type="entry name" value="Repressor_TetR_C"/>
</dbReference>
<dbReference type="Pfam" id="PF02909">
    <property type="entry name" value="TetR_C_1"/>
    <property type="match status" value="1"/>
</dbReference>